<name>A0ACB9ZH78_9PEZI</name>
<protein>
    <submittedName>
        <fullName evidence="1">P-loop containing nucleoside triphosphate hydrolase protein</fullName>
    </submittedName>
</protein>
<keyword evidence="2" id="KW-1185">Reference proteome</keyword>
<reference evidence="1 2" key="1">
    <citation type="journal article" date="2022" name="New Phytol.">
        <title>Ecological generalism drives hyperdiversity of secondary metabolite gene clusters in xylarialean endophytes.</title>
        <authorList>
            <person name="Franco M.E.E."/>
            <person name="Wisecaver J.H."/>
            <person name="Arnold A.E."/>
            <person name="Ju Y.M."/>
            <person name="Slot J.C."/>
            <person name="Ahrendt S."/>
            <person name="Moore L.P."/>
            <person name="Eastman K.E."/>
            <person name="Scott K."/>
            <person name="Konkel Z."/>
            <person name="Mondo S.J."/>
            <person name="Kuo A."/>
            <person name="Hayes R.D."/>
            <person name="Haridas S."/>
            <person name="Andreopoulos B."/>
            <person name="Riley R."/>
            <person name="LaButti K."/>
            <person name="Pangilinan J."/>
            <person name="Lipzen A."/>
            <person name="Amirebrahimi M."/>
            <person name="Yan J."/>
            <person name="Adam C."/>
            <person name="Keymanesh K."/>
            <person name="Ng V."/>
            <person name="Louie K."/>
            <person name="Northen T."/>
            <person name="Drula E."/>
            <person name="Henrissat B."/>
            <person name="Hsieh H.M."/>
            <person name="Youens-Clark K."/>
            <person name="Lutzoni F."/>
            <person name="Miadlikowska J."/>
            <person name="Eastwood D.C."/>
            <person name="Hamelin R.C."/>
            <person name="Grigoriev I.V."/>
            <person name="U'Ren J.M."/>
        </authorList>
    </citation>
    <scope>NUCLEOTIDE SEQUENCE [LARGE SCALE GENOMIC DNA]</scope>
    <source>
        <strain evidence="1 2">CBS 119005</strain>
    </source>
</reference>
<organism evidence="1 2">
    <name type="scientific">Hypoxylon rubiginosum</name>
    <dbReference type="NCBI Taxonomy" id="110542"/>
    <lineage>
        <taxon>Eukaryota</taxon>
        <taxon>Fungi</taxon>
        <taxon>Dikarya</taxon>
        <taxon>Ascomycota</taxon>
        <taxon>Pezizomycotina</taxon>
        <taxon>Sordariomycetes</taxon>
        <taxon>Xylariomycetidae</taxon>
        <taxon>Xylariales</taxon>
        <taxon>Hypoxylaceae</taxon>
        <taxon>Hypoxylon</taxon>
    </lineage>
</organism>
<comment type="caution">
    <text evidence="1">The sequence shown here is derived from an EMBL/GenBank/DDBJ whole genome shotgun (WGS) entry which is preliminary data.</text>
</comment>
<dbReference type="Proteomes" id="UP001497700">
    <property type="component" value="Unassembled WGS sequence"/>
</dbReference>
<evidence type="ECO:0000313" key="1">
    <source>
        <dbReference type="EMBL" id="KAI4871011.1"/>
    </source>
</evidence>
<evidence type="ECO:0000313" key="2">
    <source>
        <dbReference type="Proteomes" id="UP001497700"/>
    </source>
</evidence>
<keyword evidence="1" id="KW-0378">Hydrolase</keyword>
<accession>A0ACB9ZH78</accession>
<sequence>MRTSRFVGRQEVLRQIHVNFETKPADSNLPTVLVLYGIGGRGKSRIAEEYCRDRYSRGYHGVFWVNARTEETTIQSLQEIAERMTELAYGGTTLKQTFTWKTIRDVIGSWKSQWLMVFDNYDDPTRFPNLAQFFPPGTTGSILVTTRWHESIGEGSNWKRMKVPDLTENEALELLSMPSDATEEDLAAGKSIVNTLGRLPLAVVSASGQIASLGLRPWEYLLKFKEYRSIRGTDQADDGEKSVSWDSTYEYSFELLSDEQKKVAVPLLSISAFLGEATIQEYFFKQYSTTFKPNARPSWLSYFHLAGSDEWNTLRFRKLAIDLGKQGLIQRHQSHLSRTAKSPPLASTDDDILTNEDTDIPVPRDSVSYSLHPVIREWLRRRPHQPSSAISDAVNVMGIFVRTVTIDAMSLQTRLDVLTHLNALVDDPLVSFNDSFDLEVPLSFSNFYRKFSRIRPAKKLLRDVLQHREKVGISPSNPDSLRILLEEAETSADNAEHETAMREFTQALEYLSSPTMVEKYPELRCRALLGRAHALCAAFKPKEAHPLVKEAEGLAAKAKDRGR</sequence>
<proteinExistence type="predicted"/>
<dbReference type="EMBL" id="MU393421">
    <property type="protein sequence ID" value="KAI4871011.1"/>
    <property type="molecule type" value="Genomic_DNA"/>
</dbReference>
<gene>
    <name evidence="1" type="ORF">F4820DRAFT_1004</name>
</gene>